<dbReference type="Proteomes" id="UP000078476">
    <property type="component" value="Unassembled WGS sequence"/>
</dbReference>
<dbReference type="STRING" id="980561.A1359_20415"/>
<reference evidence="1 2" key="1">
    <citation type="submission" date="2016-03" db="EMBL/GenBank/DDBJ databases">
        <authorList>
            <person name="Ploux O."/>
        </authorList>
    </citation>
    <scope>NUCLEOTIDE SEQUENCE [LARGE SCALE GENOMIC DNA]</scope>
    <source>
        <strain evidence="1 2">R-45370</strain>
    </source>
</reference>
<dbReference type="InterPro" id="IPR047879">
    <property type="entry name" value="YjiT"/>
</dbReference>
<sequence>MTVGESNWLTQFIFTRTRNTAPDGRPLYAYKCEDKKYEELKEQLIQQLQIVDYRKAFVTNFSYYFCLYAAETFCREHETGFWTWETVFKPLGINQPEHQQIREWIKQGLAWWKRPLIEQNGQRRFLTTIACEGGLPLKLLQKNNAAINQFFKATLEDYHSQGYGGIEIAERIGRIQAHRLPPSLRQDVVFHLGGELIASIVELQEEIGYSNNPIITLDNKVPDWRKRLPLRLEDQTAESLFNGLVIRTNELTKLAQSRLRWIGKLKETTQGWQVQKYLECPDVIATEQLCHWVGSETHLPPRLRILLKTSASTEVIALLTLAQGSGKSASYRREWTRRNGAVISANLVQDQHLLFLHVGDFEYPLAVENQEPWGDLPWFFVNKGNNGDLYFIGEGSRQTRAENAYVLSPNGLSAHPLVGEYQKITEIPQLSRSLYKVSGTVDFLTEEDDRYRITCQAEIDFEESYCINGHTLSDALNSYPLYLGVPRIGNKSGIKSANLKTQWKQLNTGAVWNDHTIECVGRIWLRLFDTYGNIEIFRRQVVVLPKSFCIERTIGQGEEAGSYRLHGLMGALISDSNSDKIERTEDEIEISYPVLHTTNLPPITLNLSWGMGKEVSINLPYPQRGAVFQLAGQTLSRDETVSLERLGGLRLFLQDHAGGRRYWLDVELISADALDCELPRLRFRDRLAILISGRLETSLLTWQDRIASLLSSSRSLDALIRLEVSTSQGETLARLNIARFDCFLEPNFPAHQVRLSTSTLEKIGQSHLQNIHLEMLPLWSPKDQPIPLEINLELIACWNLPDQLAPGPWWIVGRDGDWVRFRPILWSISESDVSQSESKLESAIRESNSVLREQILDEVLRELGENPEDSDWFLLFDLIRLSREFPASSMNVLTRLVGYPQTLALALLKSDDELFDCVWNLAEQLPFSWSLLSAYCWQEATSLYIHSLQNALGEIDINGDIVFGIFQKFRERACSRRQYWSSLCDWLQERTFIDKPIQSSPLIISRRLPSFFDEQIANAEQELQSRHDADEHWPPSQEVFDRLELLNEWNLYQHLAPIYRSVRCAPFLASRLSIKGILSNAGTTVPNITEDNWTNLQSLQAYLVTENLIYELRLLRAFDPDWFDTVYAIALTIELSKLPVETTSHD</sequence>
<dbReference type="EMBL" id="LUUI01000028">
    <property type="protein sequence ID" value="OAI20853.1"/>
    <property type="molecule type" value="Genomic_DNA"/>
</dbReference>
<dbReference type="NCBIfam" id="NF038336">
    <property type="entry name" value="YjiT_fam"/>
    <property type="match status" value="1"/>
</dbReference>
<evidence type="ECO:0000313" key="2">
    <source>
        <dbReference type="Proteomes" id="UP000078476"/>
    </source>
</evidence>
<keyword evidence="2" id="KW-1185">Reference proteome</keyword>
<accession>A0A177NU99</accession>
<protein>
    <submittedName>
        <fullName evidence="1">Uncharacterized protein</fullName>
    </submittedName>
</protein>
<comment type="caution">
    <text evidence="1">The sequence shown here is derived from an EMBL/GenBank/DDBJ whole genome shotgun (WGS) entry which is preliminary data.</text>
</comment>
<dbReference type="AlphaFoldDB" id="A0A177NU99"/>
<proteinExistence type="predicted"/>
<gene>
    <name evidence="1" type="ORF">A1359_20415</name>
</gene>
<organism evidence="1 2">
    <name type="scientific">Methylomonas lenta</name>
    <dbReference type="NCBI Taxonomy" id="980561"/>
    <lineage>
        <taxon>Bacteria</taxon>
        <taxon>Pseudomonadati</taxon>
        <taxon>Pseudomonadota</taxon>
        <taxon>Gammaproteobacteria</taxon>
        <taxon>Methylococcales</taxon>
        <taxon>Methylococcaceae</taxon>
        <taxon>Methylomonas</taxon>
    </lineage>
</organism>
<evidence type="ECO:0000313" key="1">
    <source>
        <dbReference type="EMBL" id="OAI20853.1"/>
    </source>
</evidence>
<name>A0A177NU99_9GAMM</name>